<dbReference type="Proteomes" id="UP000321393">
    <property type="component" value="Unassembled WGS sequence"/>
</dbReference>
<reference evidence="2 3" key="1">
    <citation type="submission" date="2019-08" db="EMBL/GenBank/DDBJ databases">
        <title>Draft genome sequences of two oriental melons (Cucumis melo L. var makuwa).</title>
        <authorList>
            <person name="Kwon S.-Y."/>
        </authorList>
    </citation>
    <scope>NUCLEOTIDE SEQUENCE [LARGE SCALE GENOMIC DNA]</scope>
    <source>
        <strain evidence="3">cv. SW 3</strain>
        <tissue evidence="2">Leaf</tissue>
    </source>
</reference>
<sequence>MSSHRVGSCTILRSQLRAKATSFEPLPSSSAPIRHHRPVPSSTIRVHRHLVSAASSKDRALSSIVKPDPRPSPTSLLGKRYFAVRTRLSKSPDMIRVVRWNSSQPDCLSVSSGYTTDQIVLGISLGSPKTSYVPPGSHVARVRERASFWAGAEIRAKASWRATRSDRGEP</sequence>
<proteinExistence type="predicted"/>
<evidence type="ECO:0000313" key="2">
    <source>
        <dbReference type="EMBL" id="KAA0040369.1"/>
    </source>
</evidence>
<name>A0A5A7TGI1_CUCMM</name>
<dbReference type="AlphaFoldDB" id="A0A5A7TGI1"/>
<protein>
    <submittedName>
        <fullName evidence="2">Uncharacterized protein</fullName>
    </submittedName>
</protein>
<feature type="region of interest" description="Disordered" evidence="1">
    <location>
        <begin position="23"/>
        <end position="42"/>
    </location>
</feature>
<accession>A0A5A7TGI1</accession>
<comment type="caution">
    <text evidence="2">The sequence shown here is derived from an EMBL/GenBank/DDBJ whole genome shotgun (WGS) entry which is preliminary data.</text>
</comment>
<dbReference type="EMBL" id="SSTE01017567">
    <property type="protein sequence ID" value="KAA0040369.1"/>
    <property type="molecule type" value="Genomic_DNA"/>
</dbReference>
<evidence type="ECO:0000256" key="1">
    <source>
        <dbReference type="SAM" id="MobiDB-lite"/>
    </source>
</evidence>
<evidence type="ECO:0000313" key="3">
    <source>
        <dbReference type="Proteomes" id="UP000321393"/>
    </source>
</evidence>
<gene>
    <name evidence="2" type="ORF">E6C27_scaffold460G00800</name>
</gene>
<organism evidence="2 3">
    <name type="scientific">Cucumis melo var. makuwa</name>
    <name type="common">Oriental melon</name>
    <dbReference type="NCBI Taxonomy" id="1194695"/>
    <lineage>
        <taxon>Eukaryota</taxon>
        <taxon>Viridiplantae</taxon>
        <taxon>Streptophyta</taxon>
        <taxon>Embryophyta</taxon>
        <taxon>Tracheophyta</taxon>
        <taxon>Spermatophyta</taxon>
        <taxon>Magnoliopsida</taxon>
        <taxon>eudicotyledons</taxon>
        <taxon>Gunneridae</taxon>
        <taxon>Pentapetalae</taxon>
        <taxon>rosids</taxon>
        <taxon>fabids</taxon>
        <taxon>Cucurbitales</taxon>
        <taxon>Cucurbitaceae</taxon>
        <taxon>Benincaseae</taxon>
        <taxon>Cucumis</taxon>
    </lineage>
</organism>